<sequence length="608" mass="65907">MTKQEIFLSKFPVSTMADALHPLVITDMDSGGLPRDGLGWSELFDPARVVSMSAKLPDVVREGDEVSLFWTSVKPATQPPQAPPAEEPAQFYLLDADTESRGWLSFGVVRDDLKLPPEADIPYPYFGYVFYSLYDPDARETRYSEYREVLIDLSVPGGLDPKPGSPANENLVAPIVMPSTIDSPTTPVRVTIEAWDFMQPDDQVTLVWNGARHVGNRLVAGDVGKPWVINVPAELIREGGSGENLLVYYEIRDRVQNYSRPSPPTYVKVEDPNALEAPEVEGAENPPYKLDLAALDGDDVTIYLPDYEGYARGDSVTMHWVGLSAEADGKQVPYDWPARTINGTRDKIFTLPYIYAALVVNGLATVYYESTPAAGGNARPSRRRSIIIVGEGIALQPPVLLEAEGDEIDLANLSAEEVHVRVPVYPGQRAGDVVTLFWTGKVGNGGGMTWQTDLTVPVGGEKVELVFEVSLPYLSPLVDGTLTLSYSVHTPEFDIRRSSPENVYNVVDSGAANLPAPTCAQVEGSGAGASMPSGTENAIIEIPDSASLRVNDAVTLHWEAASGGTPPAYTETKTFTGFPFSFTVGNAVIKSFEEVDVSVTYSVQRAAA</sequence>
<proteinExistence type="predicted"/>
<dbReference type="EMBL" id="JAYFUI010000109">
    <property type="protein sequence ID" value="MEA5672094.1"/>
    <property type="molecule type" value="Genomic_DNA"/>
</dbReference>
<keyword evidence="2" id="KW-1185">Reference proteome</keyword>
<dbReference type="Proteomes" id="UP001302573">
    <property type="component" value="Unassembled WGS sequence"/>
</dbReference>
<protein>
    <recommendedName>
        <fullName evidence="3">Ig-like domain (Group 4)</fullName>
    </recommendedName>
</protein>
<reference evidence="1 2" key="1">
    <citation type="submission" date="2023-12" db="EMBL/GenBank/DDBJ databases">
        <title>Pseudomonas machongensis sp. nov., isolated from wilted pepper plants (Capsicum annuum).</title>
        <authorList>
            <person name="Qiu M."/>
            <person name="Li Y."/>
            <person name="Liu Q."/>
            <person name="Zhang X."/>
            <person name="Huang Y."/>
            <person name="Guo R."/>
            <person name="Hu M."/>
            <person name="Zhou J."/>
            <person name="Zhou X."/>
        </authorList>
    </citation>
    <scope>NUCLEOTIDE SEQUENCE [LARGE SCALE GENOMIC DNA]</scope>
    <source>
        <strain evidence="1 2">MH2</strain>
    </source>
</reference>
<evidence type="ECO:0000313" key="1">
    <source>
        <dbReference type="EMBL" id="MEA5672094.1"/>
    </source>
</evidence>
<evidence type="ECO:0008006" key="3">
    <source>
        <dbReference type="Google" id="ProtNLM"/>
    </source>
</evidence>
<gene>
    <name evidence="1" type="ORF">VA602_12165</name>
</gene>
<evidence type="ECO:0000313" key="2">
    <source>
        <dbReference type="Proteomes" id="UP001302573"/>
    </source>
</evidence>
<organism evidence="1 2">
    <name type="scientific">Pseudomonas machongensis</name>
    <dbReference type="NCBI Taxonomy" id="3110229"/>
    <lineage>
        <taxon>Bacteria</taxon>
        <taxon>Pseudomonadati</taxon>
        <taxon>Pseudomonadota</taxon>
        <taxon>Gammaproteobacteria</taxon>
        <taxon>Pseudomonadales</taxon>
        <taxon>Pseudomonadaceae</taxon>
        <taxon>Pseudomonas</taxon>
    </lineage>
</organism>
<name>A0ABU5VFE8_9PSED</name>
<accession>A0ABU5VFE8</accession>
<comment type="caution">
    <text evidence="1">The sequence shown here is derived from an EMBL/GenBank/DDBJ whole genome shotgun (WGS) entry which is preliminary data.</text>
</comment>
<dbReference type="RefSeq" id="WP_323453312.1">
    <property type="nucleotide sequence ID" value="NZ_JAYFUI010000109.1"/>
</dbReference>